<keyword evidence="2" id="KW-0813">Transport</keyword>
<keyword evidence="4 6" id="KW-1133">Transmembrane helix</keyword>
<feature type="transmembrane region" description="Helical" evidence="6">
    <location>
        <begin position="160"/>
        <end position="182"/>
    </location>
</feature>
<dbReference type="InterPro" id="IPR051475">
    <property type="entry name" value="Diverse_Ion_Transporter"/>
</dbReference>
<gene>
    <name evidence="8" type="ORF">PSIN1315_LOCUS8199</name>
    <name evidence="9" type="ORF">PSIN1315_LOCUS8215</name>
</gene>
<evidence type="ECO:0000256" key="3">
    <source>
        <dbReference type="ARBA" id="ARBA00022692"/>
    </source>
</evidence>
<feature type="transmembrane region" description="Helical" evidence="6">
    <location>
        <begin position="258"/>
        <end position="276"/>
    </location>
</feature>
<reference evidence="9" key="1">
    <citation type="submission" date="2021-01" db="EMBL/GenBank/DDBJ databases">
        <authorList>
            <person name="Corre E."/>
            <person name="Pelletier E."/>
            <person name="Niang G."/>
            <person name="Scheremetjew M."/>
            <person name="Finn R."/>
            <person name="Kale V."/>
            <person name="Holt S."/>
            <person name="Cochrane G."/>
            <person name="Meng A."/>
            <person name="Brown T."/>
            <person name="Cohen L."/>
        </authorList>
    </citation>
    <scope>NUCLEOTIDE SEQUENCE</scope>
    <source>
        <strain evidence="9">RCC927</strain>
    </source>
</reference>
<proteinExistence type="predicted"/>
<dbReference type="PANTHER" id="PTHR43568">
    <property type="entry name" value="P PROTEIN"/>
    <property type="match status" value="1"/>
</dbReference>
<evidence type="ECO:0000256" key="4">
    <source>
        <dbReference type="ARBA" id="ARBA00022989"/>
    </source>
</evidence>
<evidence type="ECO:0000313" key="8">
    <source>
        <dbReference type="EMBL" id="CAE0141141.1"/>
    </source>
</evidence>
<organism evidence="9">
    <name type="scientific">Prasinoderma singulare</name>
    <dbReference type="NCBI Taxonomy" id="676789"/>
    <lineage>
        <taxon>Eukaryota</taxon>
        <taxon>Viridiplantae</taxon>
        <taxon>Prasinodermophyta</taxon>
        <taxon>Prasinodermophyceae</taxon>
        <taxon>Prasinodermales</taxon>
        <taxon>Prasinodermaceae</taxon>
        <taxon>Prasinoderma</taxon>
    </lineage>
</organism>
<protein>
    <recommendedName>
        <fullName evidence="7">Citrate transporter-like domain-containing protein</fullName>
    </recommendedName>
</protein>
<evidence type="ECO:0000256" key="5">
    <source>
        <dbReference type="ARBA" id="ARBA00023136"/>
    </source>
</evidence>
<keyword evidence="5 6" id="KW-0472">Membrane</keyword>
<name>A0A7S3BNZ6_9VIRI</name>
<comment type="subcellular location">
    <subcellularLocation>
        <location evidence="1">Membrane</location>
        <topology evidence="1">Multi-pass membrane protein</topology>
    </subcellularLocation>
</comment>
<feature type="transmembrane region" description="Helical" evidence="6">
    <location>
        <begin position="110"/>
        <end position="133"/>
    </location>
</feature>
<dbReference type="GO" id="GO:0016020">
    <property type="term" value="C:membrane"/>
    <property type="evidence" value="ECO:0007669"/>
    <property type="project" value="UniProtKB-SubCell"/>
</dbReference>
<evidence type="ECO:0000259" key="7">
    <source>
        <dbReference type="Pfam" id="PF03600"/>
    </source>
</evidence>
<dbReference type="AlphaFoldDB" id="A0A7S3BNZ6"/>
<evidence type="ECO:0000256" key="1">
    <source>
        <dbReference type="ARBA" id="ARBA00004141"/>
    </source>
</evidence>
<dbReference type="Pfam" id="PF03600">
    <property type="entry name" value="CitMHS"/>
    <property type="match status" value="1"/>
</dbReference>
<feature type="transmembrane region" description="Helical" evidence="6">
    <location>
        <begin position="288"/>
        <end position="310"/>
    </location>
</feature>
<evidence type="ECO:0000256" key="2">
    <source>
        <dbReference type="ARBA" id="ARBA00022448"/>
    </source>
</evidence>
<dbReference type="EMBL" id="HBHY01012793">
    <property type="protein sequence ID" value="CAE0141141.1"/>
    <property type="molecule type" value="Transcribed_RNA"/>
</dbReference>
<evidence type="ECO:0000313" key="9">
    <source>
        <dbReference type="EMBL" id="CAE0141172.1"/>
    </source>
</evidence>
<dbReference type="InterPro" id="IPR004680">
    <property type="entry name" value="Cit_transptr-like_dom"/>
</dbReference>
<feature type="transmembrane region" description="Helical" evidence="6">
    <location>
        <begin position="345"/>
        <end position="368"/>
    </location>
</feature>
<feature type="transmembrane region" description="Helical" evidence="6">
    <location>
        <begin position="31"/>
        <end position="56"/>
    </location>
</feature>
<evidence type="ECO:0000256" key="6">
    <source>
        <dbReference type="SAM" id="Phobius"/>
    </source>
</evidence>
<feature type="transmembrane region" description="Helical" evidence="6">
    <location>
        <begin position="219"/>
        <end position="238"/>
    </location>
</feature>
<dbReference type="PANTHER" id="PTHR43568:SF1">
    <property type="entry name" value="P PROTEIN"/>
    <property type="match status" value="1"/>
</dbReference>
<dbReference type="EMBL" id="HBHY01012815">
    <property type="protein sequence ID" value="CAE0141172.1"/>
    <property type="molecule type" value="Transcribed_RNA"/>
</dbReference>
<feature type="domain" description="Citrate transporter-like" evidence="7">
    <location>
        <begin position="1"/>
        <end position="311"/>
    </location>
</feature>
<sequence>MVLVGVLAETGAFEVAAFSVLRMARGKSYRLLVLLASVTALLSAFLDNVTTILLIVPVTIQICATLNVDAFPYLMAETLMSNIGGAATLIGDPPNIIIGNALPELSFTDFLIYMAPGVLLISPFVLLSFRLLFRGWGIGQDLLEYNNLLRLRDQFRITNWHLFMQCMIVLGFVVLGFLLHPLHHIDPAWIALIGATLLLLVSTPSDIDGALEAVEWQTLLFFAALFVMMEGLAELGVIRIIADLFEDIILSVPEDKRQIVAIVILVWGSAIISAFLDNIPFTVAMVQVVDQIVATVPGLTIEALGFSLAFGADLGGNGSLVGASANIVMAGLAEKHQHHISFFSFLKYGFPTMILSVAIATGYLLLVFEAIVK</sequence>
<dbReference type="GO" id="GO:0055085">
    <property type="term" value="P:transmembrane transport"/>
    <property type="evidence" value="ECO:0007669"/>
    <property type="project" value="InterPro"/>
</dbReference>
<keyword evidence="3 6" id="KW-0812">Transmembrane</keyword>
<feature type="transmembrane region" description="Helical" evidence="6">
    <location>
        <begin position="188"/>
        <end position="207"/>
    </location>
</feature>
<dbReference type="CDD" id="cd01116">
    <property type="entry name" value="P_permease"/>
    <property type="match status" value="1"/>
</dbReference>
<accession>A0A7S3BNZ6</accession>